<protein>
    <submittedName>
        <fullName evidence="1">Uncharacterized protein</fullName>
    </submittedName>
</protein>
<proteinExistence type="predicted"/>
<evidence type="ECO:0000313" key="2">
    <source>
        <dbReference type="Proteomes" id="UP000187203"/>
    </source>
</evidence>
<dbReference type="AlphaFoldDB" id="A0A1R3ITU1"/>
<organism evidence="1 2">
    <name type="scientific">Corchorus olitorius</name>
    <dbReference type="NCBI Taxonomy" id="93759"/>
    <lineage>
        <taxon>Eukaryota</taxon>
        <taxon>Viridiplantae</taxon>
        <taxon>Streptophyta</taxon>
        <taxon>Embryophyta</taxon>
        <taxon>Tracheophyta</taxon>
        <taxon>Spermatophyta</taxon>
        <taxon>Magnoliopsida</taxon>
        <taxon>eudicotyledons</taxon>
        <taxon>Gunneridae</taxon>
        <taxon>Pentapetalae</taxon>
        <taxon>rosids</taxon>
        <taxon>malvids</taxon>
        <taxon>Malvales</taxon>
        <taxon>Malvaceae</taxon>
        <taxon>Grewioideae</taxon>
        <taxon>Apeibeae</taxon>
        <taxon>Corchorus</taxon>
    </lineage>
</organism>
<comment type="caution">
    <text evidence="1">The sequence shown here is derived from an EMBL/GenBank/DDBJ whole genome shotgun (WGS) entry which is preliminary data.</text>
</comment>
<accession>A0A1R3ITU1</accession>
<gene>
    <name evidence="1" type="ORF">COLO4_21355</name>
</gene>
<name>A0A1R3ITU1_9ROSI</name>
<sequence>MGFEARDPLLWGLGLVIEAQKEKVEAEFIEVKQRVSLEFNPR</sequence>
<evidence type="ECO:0000313" key="1">
    <source>
        <dbReference type="EMBL" id="OMO85999.1"/>
    </source>
</evidence>
<dbReference type="Proteomes" id="UP000187203">
    <property type="component" value="Unassembled WGS sequence"/>
</dbReference>
<dbReference type="EMBL" id="AWUE01017642">
    <property type="protein sequence ID" value="OMO85999.1"/>
    <property type="molecule type" value="Genomic_DNA"/>
</dbReference>
<keyword evidence="2" id="KW-1185">Reference proteome</keyword>
<reference evidence="2" key="1">
    <citation type="submission" date="2013-09" db="EMBL/GenBank/DDBJ databases">
        <title>Corchorus olitorius genome sequencing.</title>
        <authorList>
            <person name="Alam M."/>
            <person name="Haque M.S."/>
            <person name="Islam M.S."/>
            <person name="Emdad E.M."/>
            <person name="Islam M.M."/>
            <person name="Ahmed B."/>
            <person name="Halim A."/>
            <person name="Hossen Q.M.M."/>
            <person name="Hossain M.Z."/>
            <person name="Ahmed R."/>
            <person name="Khan M.M."/>
            <person name="Islam R."/>
            <person name="Rashid M.M."/>
            <person name="Khan S.A."/>
            <person name="Rahman M.S."/>
            <person name="Alam M."/>
            <person name="Yahiya A.S."/>
            <person name="Khan M.S."/>
            <person name="Azam M.S."/>
            <person name="Haque T."/>
            <person name="Lashkar M.Z.H."/>
            <person name="Akhand A.I."/>
            <person name="Morshed G."/>
            <person name="Roy S."/>
            <person name="Uddin K.S."/>
            <person name="Rabeya T."/>
            <person name="Hossain A.S."/>
            <person name="Chowdhury A."/>
            <person name="Snigdha A.R."/>
            <person name="Mortoza M.S."/>
            <person name="Matin S.A."/>
            <person name="Hoque S.M.E."/>
            <person name="Islam M.K."/>
            <person name="Roy D.K."/>
            <person name="Haider R."/>
            <person name="Moosa M.M."/>
            <person name="Elias S.M."/>
            <person name="Hasan A.M."/>
            <person name="Jahan S."/>
            <person name="Shafiuddin M."/>
            <person name="Mahmood N."/>
            <person name="Shommy N.S."/>
        </authorList>
    </citation>
    <scope>NUCLEOTIDE SEQUENCE [LARGE SCALE GENOMIC DNA]</scope>
    <source>
        <strain evidence="2">cv. O-4</strain>
    </source>
</reference>